<dbReference type="PROSITE" id="PS51746">
    <property type="entry name" value="PPM_2"/>
    <property type="match status" value="1"/>
</dbReference>
<keyword evidence="13" id="KW-1185">Reference proteome</keyword>
<comment type="caution">
    <text evidence="12">The sequence shown here is derived from an EMBL/GenBank/DDBJ whole genome shotgun (WGS) entry which is preliminary data.</text>
</comment>
<evidence type="ECO:0000256" key="10">
    <source>
        <dbReference type="SAM" id="MobiDB-lite"/>
    </source>
</evidence>
<feature type="region of interest" description="Disordered" evidence="10">
    <location>
        <begin position="93"/>
        <end position="159"/>
    </location>
</feature>
<evidence type="ECO:0000256" key="1">
    <source>
        <dbReference type="ARBA" id="ARBA00001936"/>
    </source>
</evidence>
<feature type="region of interest" description="Disordered" evidence="10">
    <location>
        <begin position="852"/>
        <end position="909"/>
    </location>
</feature>
<evidence type="ECO:0000256" key="3">
    <source>
        <dbReference type="ARBA" id="ARBA00013081"/>
    </source>
</evidence>
<name>A0A835XJA7_9CHLO</name>
<dbReference type="Proteomes" id="UP000612055">
    <property type="component" value="Unassembled WGS sequence"/>
</dbReference>
<evidence type="ECO:0000313" key="13">
    <source>
        <dbReference type="Proteomes" id="UP000612055"/>
    </source>
</evidence>
<evidence type="ECO:0000259" key="11">
    <source>
        <dbReference type="PROSITE" id="PS51746"/>
    </source>
</evidence>
<dbReference type="OrthoDB" id="549580at2759"/>
<dbReference type="Pfam" id="PF00481">
    <property type="entry name" value="PP2C"/>
    <property type="match status" value="2"/>
</dbReference>
<feature type="compositionally biased region" description="Low complexity" evidence="10">
    <location>
        <begin position="567"/>
        <end position="576"/>
    </location>
</feature>
<feature type="compositionally biased region" description="Polar residues" evidence="10">
    <location>
        <begin position="62"/>
        <end position="75"/>
    </location>
</feature>
<dbReference type="AlphaFoldDB" id="A0A835XJA7"/>
<dbReference type="Gene3D" id="3.60.40.10">
    <property type="entry name" value="PPM-type phosphatase domain"/>
    <property type="match status" value="2"/>
</dbReference>
<comment type="cofactor">
    <cofactor evidence="1">
        <name>Mn(2+)</name>
        <dbReference type="ChEBI" id="CHEBI:29035"/>
    </cofactor>
</comment>
<feature type="compositionally biased region" description="Low complexity" evidence="10">
    <location>
        <begin position="603"/>
        <end position="622"/>
    </location>
</feature>
<feature type="domain" description="PPM-type phosphatase" evidence="11">
    <location>
        <begin position="246"/>
        <end position="724"/>
    </location>
</feature>
<evidence type="ECO:0000256" key="8">
    <source>
        <dbReference type="ARBA" id="ARBA00023211"/>
    </source>
</evidence>
<accession>A0A835XJA7</accession>
<dbReference type="EC" id="3.1.3.16" evidence="3"/>
<gene>
    <name evidence="12" type="ORF">HYH03_016942</name>
</gene>
<dbReference type="InterPro" id="IPR036457">
    <property type="entry name" value="PPM-type-like_dom_sf"/>
</dbReference>
<feature type="compositionally biased region" description="Gly residues" evidence="10">
    <location>
        <begin position="138"/>
        <end position="159"/>
    </location>
</feature>
<dbReference type="PANTHER" id="PTHR13832">
    <property type="entry name" value="PROTEIN PHOSPHATASE 2C"/>
    <property type="match status" value="1"/>
</dbReference>
<feature type="compositionally biased region" description="Gly residues" evidence="10">
    <location>
        <begin position="623"/>
        <end position="654"/>
    </location>
</feature>
<keyword evidence="5 9" id="KW-0378">Hydrolase</keyword>
<feature type="compositionally biased region" description="Low complexity" evidence="10">
    <location>
        <begin position="375"/>
        <end position="390"/>
    </location>
</feature>
<feature type="compositionally biased region" description="Gly residues" evidence="10">
    <location>
        <begin position="873"/>
        <end position="883"/>
    </location>
</feature>
<dbReference type="InterPro" id="IPR015655">
    <property type="entry name" value="PP2C"/>
</dbReference>
<keyword evidence="8" id="KW-0464">Manganese</keyword>
<feature type="region of interest" description="Disordered" evidence="10">
    <location>
        <begin position="375"/>
        <end position="398"/>
    </location>
</feature>
<protein>
    <recommendedName>
        <fullName evidence="3">protein-serine/threonine phosphatase</fullName>
        <ecNumber evidence="3">3.1.3.16</ecNumber>
    </recommendedName>
</protein>
<reference evidence="12" key="1">
    <citation type="journal article" date="2020" name="bioRxiv">
        <title>Comparative genomics of Chlamydomonas.</title>
        <authorList>
            <person name="Craig R.J."/>
            <person name="Hasan A.R."/>
            <person name="Ness R.W."/>
            <person name="Keightley P.D."/>
        </authorList>
    </citation>
    <scope>NUCLEOTIDE SEQUENCE</scope>
    <source>
        <strain evidence="12">CCAP 11/70</strain>
    </source>
</reference>
<sequence>MGSVLLDPWSTSVATEAARNGLIHGISAVCDRSEENGEKAQPPPVPIGGAEAAAAEDAQQQTGPPTSLSSKFNLPRPSTLQILRSAYYASARPPEKYFSEDADKGRERPSSDAGREAKRLRLRAPGGGRRDSDSGLEAGSGAGGGAGAAAAADGGGGGAGDGGGAGAGNGIGGGAAGPPAAAVAEAGANPGAAAAGSAAAAPAPAAVPAAARTPKSRPIGPATLQRLCAALGVVIQQERIPAYGLSYAVASSRGWRSAMEDAYAAEVPLGGQQGLPLALFAMYDGHGGAEVARYSALHMGRAIRTAPSYRPPPSHDAEADGPASSPADPDPTSASAPTTPTAAAAPSASSPLASPTAAPSAAPFTSAASAAPSIAASASASEPPSSSSASPPGPLPPHAAALREAFLALDQQLGDPSHAAELIALANPGAVKCSLEEYGRRFSGGPYVGPGAGSTATVALVGPQGLTVAYVGDSRCILGSRQGGAVPLSVDHKASDPVEKERVLQAGAWVSHSGRVCGDLDMSRAMGDADLKRKEGLPAHQQAVTADPGVTSLGLEPLAAARRRRQSQSQQQPAASGEADEAGPSAGGSPRGVDSHFEEEEAQALGSLSLQSQSELTRAAGAGPSGSGAGGGAGSADGTGAGPSAAGGGEGEGAAGEGGFPGTYLLLASDGLWNVLSTAEVHEFVATRLDAGLGPDTIAAQLAVEACVNTKTAYDNVSVLLVLLHGVRPLGQPVRLASLDEQVAALAAAGCAAAPPAAAAGTSGGGEAAAGVCSTVGVAGQQGDHMDVDVDVKEAQSGGGEALGQGGAQGAVAEGGGGGDGSSALQGDEAAALRAEAEAALAALSKVETPVAEAQADLRETDWPTTAPATGSAGSGGAGGVSAHGGTARRGSRAGVAEAGPAPDAEMEGAPDVACRIVCSGREDAGGGCALRNVRGCGQGDGAAGVGRGCGADAGPAGVEGATVGMVDRLLEASPMHSGEMEGVCDAS</sequence>
<keyword evidence="7 9" id="KW-0904">Protein phosphatase</keyword>
<dbReference type="PANTHER" id="PTHR13832:SF863">
    <property type="entry name" value="PPM-TYPE PHOSPHATASE DOMAIN-CONTAINING PROTEIN"/>
    <property type="match status" value="1"/>
</dbReference>
<feature type="compositionally biased region" description="Low complexity" evidence="10">
    <location>
        <begin position="50"/>
        <end position="61"/>
    </location>
</feature>
<keyword evidence="6" id="KW-0460">Magnesium</keyword>
<feature type="compositionally biased region" description="Basic and acidic residues" evidence="10">
    <location>
        <begin position="93"/>
        <end position="119"/>
    </location>
</feature>
<evidence type="ECO:0000256" key="9">
    <source>
        <dbReference type="RuleBase" id="RU003465"/>
    </source>
</evidence>
<evidence type="ECO:0000256" key="5">
    <source>
        <dbReference type="ARBA" id="ARBA00022801"/>
    </source>
</evidence>
<evidence type="ECO:0000256" key="6">
    <source>
        <dbReference type="ARBA" id="ARBA00022842"/>
    </source>
</evidence>
<evidence type="ECO:0000313" key="12">
    <source>
        <dbReference type="EMBL" id="KAG2484207.1"/>
    </source>
</evidence>
<dbReference type="PROSITE" id="PS01032">
    <property type="entry name" value="PPM_1"/>
    <property type="match status" value="1"/>
</dbReference>
<evidence type="ECO:0000256" key="4">
    <source>
        <dbReference type="ARBA" id="ARBA00022723"/>
    </source>
</evidence>
<dbReference type="InterPro" id="IPR001932">
    <property type="entry name" value="PPM-type_phosphatase-like_dom"/>
</dbReference>
<dbReference type="SMART" id="SM00332">
    <property type="entry name" value="PP2Cc"/>
    <property type="match status" value="1"/>
</dbReference>
<dbReference type="GO" id="GO:0004722">
    <property type="term" value="F:protein serine/threonine phosphatase activity"/>
    <property type="evidence" value="ECO:0007669"/>
    <property type="project" value="UniProtKB-EC"/>
</dbReference>
<comment type="cofactor">
    <cofactor evidence="2">
        <name>Mg(2+)</name>
        <dbReference type="ChEBI" id="CHEBI:18420"/>
    </cofactor>
</comment>
<feature type="compositionally biased region" description="Low complexity" evidence="10">
    <location>
        <begin position="320"/>
        <end position="362"/>
    </location>
</feature>
<dbReference type="InterPro" id="IPR000222">
    <property type="entry name" value="PP2C_BS"/>
</dbReference>
<comment type="similarity">
    <text evidence="9">Belongs to the PP2C family.</text>
</comment>
<proteinExistence type="inferred from homology"/>
<feature type="compositionally biased region" description="Gly residues" evidence="10">
    <location>
        <begin position="797"/>
        <end position="821"/>
    </location>
</feature>
<feature type="region of interest" description="Disordered" evidence="10">
    <location>
        <begin position="33"/>
        <end position="75"/>
    </location>
</feature>
<dbReference type="GO" id="GO:0046872">
    <property type="term" value="F:metal ion binding"/>
    <property type="evidence" value="ECO:0007669"/>
    <property type="project" value="UniProtKB-KW"/>
</dbReference>
<keyword evidence="4" id="KW-0479">Metal-binding</keyword>
<dbReference type="CDD" id="cd00143">
    <property type="entry name" value="PP2Cc"/>
    <property type="match status" value="1"/>
</dbReference>
<dbReference type="EMBL" id="JAEHOE010000154">
    <property type="protein sequence ID" value="KAG2484207.1"/>
    <property type="molecule type" value="Genomic_DNA"/>
</dbReference>
<evidence type="ECO:0000256" key="2">
    <source>
        <dbReference type="ARBA" id="ARBA00001946"/>
    </source>
</evidence>
<feature type="region of interest" description="Disordered" evidence="10">
    <location>
        <begin position="560"/>
        <end position="654"/>
    </location>
</feature>
<dbReference type="SUPFAM" id="SSF81606">
    <property type="entry name" value="PP2C-like"/>
    <property type="match status" value="1"/>
</dbReference>
<organism evidence="12 13">
    <name type="scientific">Edaphochlamys debaryana</name>
    <dbReference type="NCBI Taxonomy" id="47281"/>
    <lineage>
        <taxon>Eukaryota</taxon>
        <taxon>Viridiplantae</taxon>
        <taxon>Chlorophyta</taxon>
        <taxon>core chlorophytes</taxon>
        <taxon>Chlorophyceae</taxon>
        <taxon>CS clade</taxon>
        <taxon>Chlamydomonadales</taxon>
        <taxon>Chlamydomonadales incertae sedis</taxon>
        <taxon>Edaphochlamys</taxon>
    </lineage>
</organism>
<feature type="region of interest" description="Disordered" evidence="10">
    <location>
        <begin position="795"/>
        <end position="830"/>
    </location>
</feature>
<feature type="region of interest" description="Disordered" evidence="10">
    <location>
        <begin position="305"/>
        <end position="362"/>
    </location>
</feature>
<evidence type="ECO:0000256" key="7">
    <source>
        <dbReference type="ARBA" id="ARBA00022912"/>
    </source>
</evidence>